<proteinExistence type="predicted"/>
<organism evidence="3">
    <name type="scientific">Anisakis simplex</name>
    <name type="common">Herring worm</name>
    <dbReference type="NCBI Taxonomy" id="6269"/>
    <lineage>
        <taxon>Eukaryota</taxon>
        <taxon>Metazoa</taxon>
        <taxon>Ecdysozoa</taxon>
        <taxon>Nematoda</taxon>
        <taxon>Chromadorea</taxon>
        <taxon>Rhabditida</taxon>
        <taxon>Spirurina</taxon>
        <taxon>Ascaridomorpha</taxon>
        <taxon>Ascaridoidea</taxon>
        <taxon>Anisakidae</taxon>
        <taxon>Anisakis</taxon>
        <taxon>Anisakis simplex complex</taxon>
    </lineage>
</organism>
<evidence type="ECO:0000313" key="2">
    <source>
        <dbReference type="Proteomes" id="UP000267096"/>
    </source>
</evidence>
<sequence length="184" mass="20710">MSDGDDEKQIIENISSTESFGDKSHDNNHISSHNCRETILDKFETLANQLAAGWKYHVSHTHAIRNAWSSFEDFYTNICSFASITLTNNSSASSDYSSLLSLPSNRLISVDSDQQSELNALVNSNNGRISPYLCQKKLIEKVGAFVSQLSPNWSYHIANTEGIVEAWQDFEHYFLHMCTVDHGK</sequence>
<dbReference type="Proteomes" id="UP000267096">
    <property type="component" value="Unassembled WGS sequence"/>
</dbReference>
<accession>A0A0M3JST5</accession>
<evidence type="ECO:0000313" key="3">
    <source>
        <dbReference type="WBParaSite" id="ASIM_0001105901-mRNA-1"/>
    </source>
</evidence>
<name>A0A0M3JST5_ANISI</name>
<reference evidence="1 2" key="2">
    <citation type="submission" date="2018-11" db="EMBL/GenBank/DDBJ databases">
        <authorList>
            <consortium name="Pathogen Informatics"/>
        </authorList>
    </citation>
    <scope>NUCLEOTIDE SEQUENCE [LARGE SCALE GENOMIC DNA]</scope>
</reference>
<evidence type="ECO:0000313" key="1">
    <source>
        <dbReference type="EMBL" id="VDK43319.1"/>
    </source>
</evidence>
<keyword evidence="2" id="KW-1185">Reference proteome</keyword>
<reference evidence="3" key="1">
    <citation type="submission" date="2017-02" db="UniProtKB">
        <authorList>
            <consortium name="WormBaseParasite"/>
        </authorList>
    </citation>
    <scope>IDENTIFICATION</scope>
</reference>
<protein>
    <submittedName>
        <fullName evidence="1 3">Uncharacterized protein</fullName>
    </submittedName>
</protein>
<dbReference type="OrthoDB" id="5868887at2759"/>
<dbReference type="AlphaFoldDB" id="A0A0M3JST5"/>
<dbReference type="EMBL" id="UYRR01031008">
    <property type="protein sequence ID" value="VDK43319.1"/>
    <property type="molecule type" value="Genomic_DNA"/>
</dbReference>
<gene>
    <name evidence="1" type="ORF">ASIM_LOCUS10617</name>
</gene>
<dbReference type="WBParaSite" id="ASIM_0001105901-mRNA-1">
    <property type="protein sequence ID" value="ASIM_0001105901-mRNA-1"/>
    <property type="gene ID" value="ASIM_0001105901"/>
</dbReference>